<sequence>MHQDSLSKEELMLVVIDTLFYFVIGLATVFLSVYLFRLGGFSTVIRFHLVSFLFLLILYNASGYFLSKLSSRILIVGSFLLFSGFWGLLVCLKNAALEYVIPLGILHGTANGLYWSGFNLSQYILTHKTTRLHYFGKINAWQNLFRSIAPIVGAGVIYFGNTLFQTVTGGYGMLFILICILYVLMATVAWFLPDHRGIEFSLVHILKHKRGSLWKLVLTQQGILGLFDVAFSTLINVLLYVIFISETAVGIFNSLVILLVGISSFFAVKLLRRFPRLPLGAAIMTSAGLLIFGFSLTKPGVIILGILFAASNPFLRIPLSANILNGIDSNPEPWQKKYHMFLERDTVLGMARVVSYAGLALLFASGDKPQTAALWLRYIAILPLILGVLLVISPVSVENKTQLTAD</sequence>
<dbReference type="Gene3D" id="1.20.1250.20">
    <property type="entry name" value="MFS general substrate transporter like domains"/>
    <property type="match status" value="1"/>
</dbReference>
<name>A0A1F5ZD12_9BACT</name>
<protein>
    <recommendedName>
        <fullName evidence="4">ADP,ATP carrier protein</fullName>
    </recommendedName>
</protein>
<evidence type="ECO:0000313" key="3">
    <source>
        <dbReference type="Proteomes" id="UP000176854"/>
    </source>
</evidence>
<evidence type="ECO:0000313" key="2">
    <source>
        <dbReference type="EMBL" id="OGG10301.1"/>
    </source>
</evidence>
<feature type="transmembrane region" description="Helical" evidence="1">
    <location>
        <begin position="213"/>
        <end position="243"/>
    </location>
</feature>
<keyword evidence="1" id="KW-0812">Transmembrane</keyword>
<dbReference type="AlphaFoldDB" id="A0A1F5ZD12"/>
<evidence type="ECO:0008006" key="4">
    <source>
        <dbReference type="Google" id="ProtNLM"/>
    </source>
</evidence>
<feature type="transmembrane region" description="Helical" evidence="1">
    <location>
        <begin position="372"/>
        <end position="392"/>
    </location>
</feature>
<reference evidence="2 3" key="1">
    <citation type="journal article" date="2016" name="Nat. Commun.">
        <title>Thousands of microbial genomes shed light on interconnected biogeochemical processes in an aquifer system.</title>
        <authorList>
            <person name="Anantharaman K."/>
            <person name="Brown C.T."/>
            <person name="Hug L.A."/>
            <person name="Sharon I."/>
            <person name="Castelle C.J."/>
            <person name="Probst A.J."/>
            <person name="Thomas B.C."/>
            <person name="Singh A."/>
            <person name="Wilkins M.J."/>
            <person name="Karaoz U."/>
            <person name="Brodie E.L."/>
            <person name="Williams K.H."/>
            <person name="Hubbard S.S."/>
            <person name="Banfield J.F."/>
        </authorList>
    </citation>
    <scope>NUCLEOTIDE SEQUENCE [LARGE SCALE GENOMIC DNA]</scope>
</reference>
<keyword evidence="1" id="KW-0472">Membrane</keyword>
<feature type="transmembrane region" description="Helical" evidence="1">
    <location>
        <begin position="170"/>
        <end position="192"/>
    </location>
</feature>
<feature type="transmembrane region" description="Helical" evidence="1">
    <location>
        <begin position="73"/>
        <end position="92"/>
    </location>
</feature>
<proteinExistence type="predicted"/>
<evidence type="ECO:0000256" key="1">
    <source>
        <dbReference type="SAM" id="Phobius"/>
    </source>
</evidence>
<organism evidence="2 3">
    <name type="scientific">Candidatus Gottesmanbacteria bacterium RBG_16_43_7</name>
    <dbReference type="NCBI Taxonomy" id="1798373"/>
    <lineage>
        <taxon>Bacteria</taxon>
        <taxon>Candidatus Gottesmaniibacteriota</taxon>
    </lineage>
</organism>
<comment type="caution">
    <text evidence="2">The sequence shown here is derived from an EMBL/GenBank/DDBJ whole genome shotgun (WGS) entry which is preliminary data.</text>
</comment>
<feature type="transmembrane region" description="Helical" evidence="1">
    <location>
        <begin position="249"/>
        <end position="270"/>
    </location>
</feature>
<dbReference type="STRING" id="1798373.A2154_02570"/>
<keyword evidence="1" id="KW-1133">Transmembrane helix</keyword>
<gene>
    <name evidence="2" type="ORF">A2154_02570</name>
</gene>
<dbReference type="InterPro" id="IPR036259">
    <property type="entry name" value="MFS_trans_sf"/>
</dbReference>
<accession>A0A1F5ZD12</accession>
<dbReference type="EMBL" id="MFJC01000002">
    <property type="protein sequence ID" value="OGG10301.1"/>
    <property type="molecule type" value="Genomic_DNA"/>
</dbReference>
<feature type="transmembrane region" description="Helical" evidence="1">
    <location>
        <begin position="144"/>
        <end position="164"/>
    </location>
</feature>
<feature type="transmembrane region" description="Helical" evidence="1">
    <location>
        <begin position="12"/>
        <end position="35"/>
    </location>
</feature>
<dbReference type="SUPFAM" id="SSF103473">
    <property type="entry name" value="MFS general substrate transporter"/>
    <property type="match status" value="1"/>
</dbReference>
<feature type="transmembrane region" description="Helical" evidence="1">
    <location>
        <begin position="346"/>
        <end position="366"/>
    </location>
</feature>
<dbReference type="Proteomes" id="UP000176854">
    <property type="component" value="Unassembled WGS sequence"/>
</dbReference>
<feature type="transmembrane region" description="Helical" evidence="1">
    <location>
        <begin position="47"/>
        <end position="67"/>
    </location>
</feature>